<accession>A0A1G4KGX2</accession>
<organism evidence="6 7">
    <name type="scientific">Lachancea mirantina</name>
    <dbReference type="NCBI Taxonomy" id="1230905"/>
    <lineage>
        <taxon>Eukaryota</taxon>
        <taxon>Fungi</taxon>
        <taxon>Dikarya</taxon>
        <taxon>Ascomycota</taxon>
        <taxon>Saccharomycotina</taxon>
        <taxon>Saccharomycetes</taxon>
        <taxon>Saccharomycetales</taxon>
        <taxon>Saccharomycetaceae</taxon>
        <taxon>Lachancea</taxon>
    </lineage>
</organism>
<dbReference type="Gene3D" id="3.90.1030.10">
    <property type="entry name" value="Ribosomal protein L17"/>
    <property type="match status" value="1"/>
</dbReference>
<dbReference type="GO" id="GO:0003735">
    <property type="term" value="F:structural constituent of ribosome"/>
    <property type="evidence" value="ECO:0007669"/>
    <property type="project" value="InterPro"/>
</dbReference>
<dbReference type="InterPro" id="IPR036373">
    <property type="entry name" value="Ribosomal_bL17_sf"/>
</dbReference>
<dbReference type="Pfam" id="PF01196">
    <property type="entry name" value="Ribosomal_L17"/>
    <property type="match status" value="1"/>
</dbReference>
<evidence type="ECO:0000256" key="4">
    <source>
        <dbReference type="RuleBase" id="RU000660"/>
    </source>
</evidence>
<keyword evidence="2 4" id="KW-0689">Ribosomal protein</keyword>
<dbReference type="InterPro" id="IPR040894">
    <property type="entry name" value="Ribosomal_bL17m_C"/>
</dbReference>
<protein>
    <submittedName>
        <fullName evidence="6">LAMI_0H10726g1_1</fullName>
    </submittedName>
</protein>
<dbReference type="GO" id="GO:0005762">
    <property type="term" value="C:mitochondrial large ribosomal subunit"/>
    <property type="evidence" value="ECO:0007669"/>
    <property type="project" value="TreeGrafter"/>
</dbReference>
<reference evidence="7" key="1">
    <citation type="submission" date="2016-03" db="EMBL/GenBank/DDBJ databases">
        <authorList>
            <person name="Devillers H."/>
        </authorList>
    </citation>
    <scope>NUCLEOTIDE SEQUENCE [LARGE SCALE GENOMIC DNA]</scope>
</reference>
<proteinExistence type="inferred from homology"/>
<evidence type="ECO:0000256" key="3">
    <source>
        <dbReference type="ARBA" id="ARBA00023274"/>
    </source>
</evidence>
<evidence type="ECO:0000259" key="5">
    <source>
        <dbReference type="Pfam" id="PF18502"/>
    </source>
</evidence>
<sequence length="237" mass="27288">MTQGLMRHFSRTKAHRDLMLRNMVTQLFQHGSIVSTHEKCKEVSRLADRVVTMAKKANQGRHYVSELQSRLSLAGDTRKLLKTILEEVGPRYKTRNGGYTRILKLEPRVGDAASQSVLELVDMPVLDSAGELKRGNMRLWLACKATIADELSGLNYTPLTLQNLYKLSKFKTNVAQFFQTDILAIRRFIKEKEDLEWNEVQEVKLVKELQNRVFATEKPARNVQRGYQLFPNRPART</sequence>
<dbReference type="PROSITE" id="PS01167">
    <property type="entry name" value="RIBOSOMAL_L17"/>
    <property type="match status" value="1"/>
</dbReference>
<dbReference type="EMBL" id="LT598468">
    <property type="protein sequence ID" value="SCV03758.1"/>
    <property type="molecule type" value="Genomic_DNA"/>
</dbReference>
<evidence type="ECO:0000256" key="2">
    <source>
        <dbReference type="ARBA" id="ARBA00022980"/>
    </source>
</evidence>
<dbReference type="Gene3D" id="1.10.246.170">
    <property type="match status" value="1"/>
</dbReference>
<comment type="similarity">
    <text evidence="1 4">Belongs to the bacterial ribosomal protein bL17 family.</text>
</comment>
<dbReference type="PANTHER" id="PTHR14413">
    <property type="entry name" value="RIBOSOMAL PROTEIN L17"/>
    <property type="match status" value="1"/>
</dbReference>
<dbReference type="SUPFAM" id="SSF64263">
    <property type="entry name" value="Prokaryotic ribosomal protein L17"/>
    <property type="match status" value="1"/>
</dbReference>
<dbReference type="InterPro" id="IPR000456">
    <property type="entry name" value="Ribosomal_bL17"/>
</dbReference>
<evidence type="ECO:0000256" key="1">
    <source>
        <dbReference type="ARBA" id="ARBA00008777"/>
    </source>
</evidence>
<evidence type="ECO:0000313" key="7">
    <source>
        <dbReference type="Proteomes" id="UP000191024"/>
    </source>
</evidence>
<gene>
    <name evidence="6" type="ORF">LAMI_0H10726G</name>
</gene>
<dbReference type="Proteomes" id="UP000191024">
    <property type="component" value="Chromosome H"/>
</dbReference>
<dbReference type="OrthoDB" id="275000at2759"/>
<keyword evidence="7" id="KW-1185">Reference proteome</keyword>
<dbReference type="NCBIfam" id="TIGR00059">
    <property type="entry name" value="L17"/>
    <property type="match status" value="1"/>
</dbReference>
<name>A0A1G4KGX2_9SACH</name>
<dbReference type="AlphaFoldDB" id="A0A1G4KGX2"/>
<keyword evidence="3 4" id="KW-0687">Ribonucleoprotein</keyword>
<dbReference type="STRING" id="1230905.A0A1G4KGX2"/>
<dbReference type="Pfam" id="PF18502">
    <property type="entry name" value="Mrpl_C"/>
    <property type="match status" value="1"/>
</dbReference>
<dbReference type="GO" id="GO:0006412">
    <property type="term" value="P:translation"/>
    <property type="evidence" value="ECO:0007669"/>
    <property type="project" value="InterPro"/>
</dbReference>
<dbReference type="InterPro" id="IPR047859">
    <property type="entry name" value="Ribosomal_bL17_CS"/>
</dbReference>
<feature type="domain" description="Large ribosomal subunit protein bL17m C-terminal fungi" evidence="5">
    <location>
        <begin position="124"/>
        <end position="234"/>
    </location>
</feature>
<evidence type="ECO:0000313" key="6">
    <source>
        <dbReference type="EMBL" id="SCV03758.1"/>
    </source>
</evidence>
<dbReference type="PANTHER" id="PTHR14413:SF16">
    <property type="entry name" value="LARGE RIBOSOMAL SUBUNIT PROTEIN BL17M"/>
    <property type="match status" value="1"/>
</dbReference>